<dbReference type="EMBL" id="LR134533">
    <property type="protein sequence ID" value="VEJ51697.1"/>
    <property type="molecule type" value="Genomic_DNA"/>
</dbReference>
<sequence>MPVILGLDPSIPHLSKLKDTRVKPEYDGTFAEEAVGRILESDRIAEYHCLSDTSIRPTAELISDGLTDIKAV</sequence>
<organism evidence="1 2">
    <name type="scientific">Neisseria weaveri</name>
    <dbReference type="NCBI Taxonomy" id="28091"/>
    <lineage>
        <taxon>Bacteria</taxon>
        <taxon>Pseudomonadati</taxon>
        <taxon>Pseudomonadota</taxon>
        <taxon>Betaproteobacteria</taxon>
        <taxon>Neisseriales</taxon>
        <taxon>Neisseriaceae</taxon>
        <taxon>Neisseria</taxon>
    </lineage>
</organism>
<reference evidence="1 2" key="1">
    <citation type="submission" date="2018-12" db="EMBL/GenBank/DDBJ databases">
        <authorList>
            <consortium name="Pathogen Informatics"/>
        </authorList>
    </citation>
    <scope>NUCLEOTIDE SEQUENCE [LARGE SCALE GENOMIC DNA]</scope>
    <source>
        <strain evidence="1 2">NCTC12742</strain>
    </source>
</reference>
<gene>
    <name evidence="1" type="ORF">NCTC12742_01597</name>
</gene>
<accession>A0A3S4Z554</accession>
<dbReference type="RefSeq" id="WP_036494500.1">
    <property type="nucleotide sequence ID" value="NZ_CAUJRG010000001.1"/>
</dbReference>
<proteinExistence type="predicted"/>
<name>A0A3S4Z554_9NEIS</name>
<evidence type="ECO:0000313" key="2">
    <source>
        <dbReference type="Proteomes" id="UP000272771"/>
    </source>
</evidence>
<keyword evidence="2" id="KW-1185">Reference proteome</keyword>
<dbReference type="AlphaFoldDB" id="A0A3S4Z554"/>
<dbReference type="Proteomes" id="UP000272771">
    <property type="component" value="Chromosome"/>
</dbReference>
<evidence type="ECO:0000313" key="1">
    <source>
        <dbReference type="EMBL" id="VEJ51697.1"/>
    </source>
</evidence>
<dbReference type="OrthoDB" id="9902179at2"/>
<protein>
    <submittedName>
        <fullName evidence="1">Uncharacterized protein</fullName>
    </submittedName>
</protein>